<evidence type="ECO:0000313" key="1">
    <source>
        <dbReference type="EnsemblPlants" id="Pp3c15_2370V3.2"/>
    </source>
</evidence>
<dbReference type="SUPFAM" id="SSF140990">
    <property type="entry name" value="FtsH protease domain-like"/>
    <property type="match status" value="1"/>
</dbReference>
<dbReference type="GO" id="GO:0004222">
    <property type="term" value="F:metalloendopeptidase activity"/>
    <property type="evidence" value="ECO:0007669"/>
    <property type="project" value="InterPro"/>
</dbReference>
<sequence length="108" mass="11524">MVKLKTYKTPYSFRTHGGIKRILNTHQRELHTLTANLLERETMTAGEIKALLTQVKEQVNRSNIPLPSPQPIISTTTAQTAKAAAAKKAAAVAAAAFAKTKSAAPAGT</sequence>
<accession>A0A7I4AY97</accession>
<reference evidence="1 2" key="1">
    <citation type="journal article" date="2008" name="Science">
        <title>The Physcomitrella genome reveals evolutionary insights into the conquest of land by plants.</title>
        <authorList>
            <person name="Rensing S."/>
            <person name="Lang D."/>
            <person name="Zimmer A."/>
            <person name="Terry A."/>
            <person name="Salamov A."/>
            <person name="Shapiro H."/>
            <person name="Nishiyama T."/>
            <person name="Perroud P.-F."/>
            <person name="Lindquist E."/>
            <person name="Kamisugi Y."/>
            <person name="Tanahashi T."/>
            <person name="Sakakibara K."/>
            <person name="Fujita T."/>
            <person name="Oishi K."/>
            <person name="Shin-I T."/>
            <person name="Kuroki Y."/>
            <person name="Toyoda A."/>
            <person name="Suzuki Y."/>
            <person name="Hashimoto A."/>
            <person name="Yamaguchi K."/>
            <person name="Sugano A."/>
            <person name="Kohara Y."/>
            <person name="Fujiyama A."/>
            <person name="Anterola A."/>
            <person name="Aoki S."/>
            <person name="Ashton N."/>
            <person name="Barbazuk W.B."/>
            <person name="Barker E."/>
            <person name="Bennetzen J."/>
            <person name="Bezanilla M."/>
            <person name="Blankenship R."/>
            <person name="Cho S.H."/>
            <person name="Dutcher S."/>
            <person name="Estelle M."/>
            <person name="Fawcett J.A."/>
            <person name="Gundlach H."/>
            <person name="Hanada K."/>
            <person name="Heyl A."/>
            <person name="Hicks K.A."/>
            <person name="Hugh J."/>
            <person name="Lohr M."/>
            <person name="Mayer K."/>
            <person name="Melkozernov A."/>
            <person name="Murata T."/>
            <person name="Nelson D."/>
            <person name="Pils B."/>
            <person name="Prigge M."/>
            <person name="Reiss B."/>
            <person name="Renner T."/>
            <person name="Rombauts S."/>
            <person name="Rushton P."/>
            <person name="Sanderfoot A."/>
            <person name="Schween G."/>
            <person name="Shiu S.-H."/>
            <person name="Stueber K."/>
            <person name="Theodoulou F.L."/>
            <person name="Tu H."/>
            <person name="Van de Peer Y."/>
            <person name="Verrier P.J."/>
            <person name="Waters E."/>
            <person name="Wood A."/>
            <person name="Yang L."/>
            <person name="Cove D."/>
            <person name="Cuming A."/>
            <person name="Hasebe M."/>
            <person name="Lucas S."/>
            <person name="Mishler D.B."/>
            <person name="Reski R."/>
            <person name="Grigoriev I."/>
            <person name="Quatrano R.S."/>
            <person name="Boore J.L."/>
        </authorList>
    </citation>
    <scope>NUCLEOTIDE SEQUENCE [LARGE SCALE GENOMIC DNA]</scope>
    <source>
        <strain evidence="1 2">cv. Gransden 2004</strain>
    </source>
</reference>
<name>A0A7I4AY97_PHYPA</name>
<dbReference type="GO" id="GO:0005524">
    <property type="term" value="F:ATP binding"/>
    <property type="evidence" value="ECO:0007669"/>
    <property type="project" value="InterPro"/>
</dbReference>
<dbReference type="GO" id="GO:0006508">
    <property type="term" value="P:proteolysis"/>
    <property type="evidence" value="ECO:0007669"/>
    <property type="project" value="InterPro"/>
</dbReference>
<dbReference type="Gramene" id="Pp3c15_2370V3.2">
    <property type="protein sequence ID" value="Pp3c15_2370V3.2"/>
    <property type="gene ID" value="Pp3c15_2370"/>
</dbReference>
<keyword evidence="2" id="KW-1185">Reference proteome</keyword>
<evidence type="ECO:0000313" key="2">
    <source>
        <dbReference type="Proteomes" id="UP000006727"/>
    </source>
</evidence>
<dbReference type="InterPro" id="IPR037219">
    <property type="entry name" value="Peptidase_M41-like"/>
</dbReference>
<dbReference type="GO" id="GO:0004176">
    <property type="term" value="F:ATP-dependent peptidase activity"/>
    <property type="evidence" value="ECO:0007669"/>
    <property type="project" value="InterPro"/>
</dbReference>
<organism evidence="1 2">
    <name type="scientific">Physcomitrium patens</name>
    <name type="common">Spreading-leaved earth moss</name>
    <name type="synonym">Physcomitrella patens</name>
    <dbReference type="NCBI Taxonomy" id="3218"/>
    <lineage>
        <taxon>Eukaryota</taxon>
        <taxon>Viridiplantae</taxon>
        <taxon>Streptophyta</taxon>
        <taxon>Embryophyta</taxon>
        <taxon>Bryophyta</taxon>
        <taxon>Bryophytina</taxon>
        <taxon>Bryopsida</taxon>
        <taxon>Funariidae</taxon>
        <taxon>Funariales</taxon>
        <taxon>Funariaceae</taxon>
        <taxon>Physcomitrium</taxon>
    </lineage>
</organism>
<dbReference type="AlphaFoldDB" id="A0A7I4AY97"/>
<reference evidence="1" key="3">
    <citation type="submission" date="2020-12" db="UniProtKB">
        <authorList>
            <consortium name="EnsemblPlants"/>
        </authorList>
    </citation>
    <scope>IDENTIFICATION</scope>
</reference>
<dbReference type="Gene3D" id="1.20.58.760">
    <property type="entry name" value="Peptidase M41"/>
    <property type="match status" value="1"/>
</dbReference>
<dbReference type="EnsemblPlants" id="Pp3c15_2370V3.2">
    <property type="protein sequence ID" value="Pp3c15_2370V3.2"/>
    <property type="gene ID" value="Pp3c15_2370"/>
</dbReference>
<dbReference type="InParanoid" id="A0A7I4AY97"/>
<protein>
    <submittedName>
        <fullName evidence="1">Uncharacterized protein</fullName>
    </submittedName>
</protein>
<dbReference type="EMBL" id="ABEU02000015">
    <property type="status" value="NOT_ANNOTATED_CDS"/>
    <property type="molecule type" value="Genomic_DNA"/>
</dbReference>
<proteinExistence type="predicted"/>
<reference evidence="1 2" key="2">
    <citation type="journal article" date="2018" name="Plant J.">
        <title>The Physcomitrella patens chromosome-scale assembly reveals moss genome structure and evolution.</title>
        <authorList>
            <person name="Lang D."/>
            <person name="Ullrich K.K."/>
            <person name="Murat F."/>
            <person name="Fuchs J."/>
            <person name="Jenkins J."/>
            <person name="Haas F.B."/>
            <person name="Piednoel M."/>
            <person name="Gundlach H."/>
            <person name="Van Bel M."/>
            <person name="Meyberg R."/>
            <person name="Vives C."/>
            <person name="Morata J."/>
            <person name="Symeonidi A."/>
            <person name="Hiss M."/>
            <person name="Muchero W."/>
            <person name="Kamisugi Y."/>
            <person name="Saleh O."/>
            <person name="Blanc G."/>
            <person name="Decker E.L."/>
            <person name="van Gessel N."/>
            <person name="Grimwood J."/>
            <person name="Hayes R.D."/>
            <person name="Graham S.W."/>
            <person name="Gunter L.E."/>
            <person name="McDaniel S.F."/>
            <person name="Hoernstein S.N.W."/>
            <person name="Larsson A."/>
            <person name="Li F.W."/>
            <person name="Perroud P.F."/>
            <person name="Phillips J."/>
            <person name="Ranjan P."/>
            <person name="Rokshar D.S."/>
            <person name="Rothfels C.J."/>
            <person name="Schneider L."/>
            <person name="Shu S."/>
            <person name="Stevenson D.W."/>
            <person name="Thummler F."/>
            <person name="Tillich M."/>
            <person name="Villarreal Aguilar J.C."/>
            <person name="Widiez T."/>
            <person name="Wong G.K."/>
            <person name="Wymore A."/>
            <person name="Zhang Y."/>
            <person name="Zimmer A.D."/>
            <person name="Quatrano R.S."/>
            <person name="Mayer K.F.X."/>
            <person name="Goodstein D."/>
            <person name="Casacuberta J.M."/>
            <person name="Vandepoele K."/>
            <person name="Reski R."/>
            <person name="Cuming A.C."/>
            <person name="Tuskan G.A."/>
            <person name="Maumus F."/>
            <person name="Salse J."/>
            <person name="Schmutz J."/>
            <person name="Rensing S.A."/>
        </authorList>
    </citation>
    <scope>NUCLEOTIDE SEQUENCE [LARGE SCALE GENOMIC DNA]</scope>
    <source>
        <strain evidence="1 2">cv. Gransden 2004</strain>
    </source>
</reference>
<dbReference type="Proteomes" id="UP000006727">
    <property type="component" value="Chromosome 15"/>
</dbReference>